<gene>
    <name evidence="2" type="primary">RvY_03387-1</name>
    <name evidence="2" type="synonym">RvY_03387.1</name>
    <name evidence="2" type="ORF">RvY_03387</name>
</gene>
<dbReference type="AlphaFoldDB" id="A0A1D1UNP2"/>
<feature type="compositionally biased region" description="Basic and acidic residues" evidence="1">
    <location>
        <begin position="40"/>
        <end position="50"/>
    </location>
</feature>
<proteinExistence type="predicted"/>
<organism evidence="2 3">
    <name type="scientific">Ramazzottius varieornatus</name>
    <name type="common">Water bear</name>
    <name type="synonym">Tardigrade</name>
    <dbReference type="NCBI Taxonomy" id="947166"/>
    <lineage>
        <taxon>Eukaryota</taxon>
        <taxon>Metazoa</taxon>
        <taxon>Ecdysozoa</taxon>
        <taxon>Tardigrada</taxon>
        <taxon>Eutardigrada</taxon>
        <taxon>Parachela</taxon>
        <taxon>Hypsibioidea</taxon>
        <taxon>Ramazzottiidae</taxon>
        <taxon>Ramazzottius</taxon>
    </lineage>
</organism>
<feature type="compositionally biased region" description="Polar residues" evidence="1">
    <location>
        <begin position="20"/>
        <end position="37"/>
    </location>
</feature>
<feature type="region of interest" description="Disordered" evidence="1">
    <location>
        <begin position="1"/>
        <end position="64"/>
    </location>
</feature>
<name>A0A1D1UNP2_RAMVA</name>
<protein>
    <submittedName>
        <fullName evidence="2">Uncharacterized protein</fullName>
    </submittedName>
</protein>
<keyword evidence="3" id="KW-1185">Reference proteome</keyword>
<reference evidence="2 3" key="1">
    <citation type="journal article" date="2016" name="Nat. Commun.">
        <title>Extremotolerant tardigrade genome and improved radiotolerance of human cultured cells by tardigrade-unique protein.</title>
        <authorList>
            <person name="Hashimoto T."/>
            <person name="Horikawa D.D."/>
            <person name="Saito Y."/>
            <person name="Kuwahara H."/>
            <person name="Kozuka-Hata H."/>
            <person name="Shin-I T."/>
            <person name="Minakuchi Y."/>
            <person name="Ohishi K."/>
            <person name="Motoyama A."/>
            <person name="Aizu T."/>
            <person name="Enomoto A."/>
            <person name="Kondo K."/>
            <person name="Tanaka S."/>
            <person name="Hara Y."/>
            <person name="Koshikawa S."/>
            <person name="Sagara H."/>
            <person name="Miura T."/>
            <person name="Yokobori S."/>
            <person name="Miyagawa K."/>
            <person name="Suzuki Y."/>
            <person name="Kubo T."/>
            <person name="Oyama M."/>
            <person name="Kohara Y."/>
            <person name="Fujiyama A."/>
            <person name="Arakawa K."/>
            <person name="Katayama T."/>
            <person name="Toyoda A."/>
            <person name="Kunieda T."/>
        </authorList>
    </citation>
    <scope>NUCLEOTIDE SEQUENCE [LARGE SCALE GENOMIC DNA]</scope>
    <source>
        <strain evidence="2 3">YOKOZUNA-1</strain>
    </source>
</reference>
<dbReference type="EMBL" id="BDGG01000002">
    <property type="protein sequence ID" value="GAU91061.1"/>
    <property type="molecule type" value="Genomic_DNA"/>
</dbReference>
<dbReference type="Proteomes" id="UP000186922">
    <property type="component" value="Unassembled WGS sequence"/>
</dbReference>
<comment type="caution">
    <text evidence="2">The sequence shown here is derived from an EMBL/GenBank/DDBJ whole genome shotgun (WGS) entry which is preliminary data.</text>
</comment>
<evidence type="ECO:0000256" key="1">
    <source>
        <dbReference type="SAM" id="MobiDB-lite"/>
    </source>
</evidence>
<sequence length="64" mass="6671">MGSESSCLVDRKVDAKTGASVKQPSKTPSDAHPSSASEPAVHDGWKEGAERGSSLPHIWPGNSK</sequence>
<evidence type="ECO:0000313" key="3">
    <source>
        <dbReference type="Proteomes" id="UP000186922"/>
    </source>
</evidence>
<accession>A0A1D1UNP2</accession>
<evidence type="ECO:0000313" key="2">
    <source>
        <dbReference type="EMBL" id="GAU91061.1"/>
    </source>
</evidence>